<dbReference type="RefSeq" id="WP_042479776.1">
    <property type="nucleotide sequence ID" value="NZ_CAXOJJ010000002.1"/>
</dbReference>
<comment type="subcellular location">
    <subcellularLocation>
        <location evidence="11">Cytoplasm</location>
    </subcellularLocation>
    <text evidence="11">About half TF is bound to the ribosome near the polypeptide exit tunnel while the other half is free in the cytoplasm.</text>
</comment>
<reference evidence="15 17" key="2">
    <citation type="submission" date="2018-05" db="EMBL/GenBank/DDBJ databases">
        <authorList>
            <person name="Lanie J.A."/>
            <person name="Ng W.-L."/>
            <person name="Kazmierczak K.M."/>
            <person name="Andrzejewski T.M."/>
            <person name="Davidsen T.M."/>
            <person name="Wayne K.J."/>
            <person name="Tettelin H."/>
            <person name="Glass J.I."/>
            <person name="Rusch D."/>
            <person name="Podicherti R."/>
            <person name="Tsui H.-C.T."/>
            <person name="Winkler M.E."/>
        </authorList>
    </citation>
    <scope>NUCLEOTIDE SEQUENCE [LARGE SCALE GENOMIC DNA]</scope>
    <source>
        <strain evidence="15 17">YBY</strain>
    </source>
</reference>
<keyword evidence="5 11" id="KW-0132">Cell division</keyword>
<dbReference type="InterPro" id="IPR001179">
    <property type="entry name" value="PPIase_FKBP_dom"/>
</dbReference>
<dbReference type="InterPro" id="IPR027304">
    <property type="entry name" value="Trigger_fact/SurA_dom_sf"/>
</dbReference>
<dbReference type="Pfam" id="PF00254">
    <property type="entry name" value="FKBP_C"/>
    <property type="match status" value="1"/>
</dbReference>
<evidence type="ECO:0000256" key="5">
    <source>
        <dbReference type="ARBA" id="ARBA00022618"/>
    </source>
</evidence>
<dbReference type="HAMAP" id="MF_00303">
    <property type="entry name" value="Trigger_factor_Tig"/>
    <property type="match status" value="1"/>
</dbReference>
<dbReference type="PIRSF" id="PIRSF003095">
    <property type="entry name" value="Trigger_factor"/>
    <property type="match status" value="1"/>
</dbReference>
<dbReference type="AlphaFoldDB" id="A0A0M7CIR3"/>
<evidence type="ECO:0000313" key="17">
    <source>
        <dbReference type="Proteomes" id="UP000245216"/>
    </source>
</evidence>
<sequence length="436" mass="47894">MQPEVEILSGLERRVDVVVSVADVEKQVQAQLKRVARTAKVQGFRPGKAPLSVVERSHGPGIRYDAINEEIGKALDKVIQDSKLRVAGTPNLEAKEGEPAEGTMAFTATFEVYPEVALPDLSKLEIKRATTPVTDEDIQRTVDVLRKQRANYESSADREAQEDDRITLDFVGTIDGVAFEGGSAEGFQYLQGRGRMLPEFETAVAGMKAGETKTFPLEFPADYTGKEVAGKTAEFKITVTDVAQPVLPEMDAEFAKSLGQAEGDVDALLADIRANIEREIKARVHARNKSAVMDALLSASEFDVPKALVDNDVQGRIASARAELKDRGVPDADKMPIPAEAFQEESTRRVRLGLLVSELVKAAELQAKPEQVRARIEEFAQNYEQPAQVVAYYLSDRQRRAEIEAVVLEDNVVEHVLSQAKVSDEEVAFDQIMGTN</sequence>
<dbReference type="EC" id="5.2.1.8" evidence="3 11"/>
<dbReference type="InterPro" id="IPR037041">
    <property type="entry name" value="Trigger_fac_C_sf"/>
</dbReference>
<dbReference type="Pfam" id="PF05698">
    <property type="entry name" value="Trigger_C"/>
    <property type="match status" value="1"/>
</dbReference>
<evidence type="ECO:0000256" key="12">
    <source>
        <dbReference type="PROSITE-ProRule" id="PRU00277"/>
    </source>
</evidence>
<evidence type="ECO:0000256" key="13">
    <source>
        <dbReference type="RuleBase" id="RU003914"/>
    </source>
</evidence>
<dbReference type="InterPro" id="IPR046357">
    <property type="entry name" value="PPIase_dom_sf"/>
</dbReference>
<dbReference type="GO" id="GO:0003755">
    <property type="term" value="F:peptidyl-prolyl cis-trans isomerase activity"/>
    <property type="evidence" value="ECO:0007669"/>
    <property type="project" value="UniProtKB-UniRule"/>
</dbReference>
<dbReference type="PANTHER" id="PTHR30560">
    <property type="entry name" value="TRIGGER FACTOR CHAPERONE AND PEPTIDYL-PROLYL CIS/TRANS ISOMERASE"/>
    <property type="match status" value="1"/>
</dbReference>
<keyword evidence="7 11" id="KW-0143">Chaperone</keyword>
<keyword evidence="6 11" id="KW-0697">Rotamase</keyword>
<reference evidence="15 17" key="1">
    <citation type="submission" date="2018-05" db="EMBL/GenBank/DDBJ databases">
        <title>Genome Sequence of an Efficient Indole-Degrading Bacterium, Alcaligenes sp.YBY.</title>
        <authorList>
            <person name="Yang B."/>
        </authorList>
    </citation>
    <scope>NUCLEOTIDE SEQUENCE [LARGE SCALE GENOMIC DNA]</scope>
    <source>
        <strain evidence="15 17">YBY</strain>
    </source>
</reference>
<feature type="domain" description="PPIase FKBP-type" evidence="14">
    <location>
        <begin position="163"/>
        <end position="223"/>
    </location>
</feature>
<dbReference type="STRING" id="511.UZ73_16920"/>
<dbReference type="InterPro" id="IPR036611">
    <property type="entry name" value="Trigger_fac_ribosome-bd_sf"/>
</dbReference>
<dbReference type="Gene3D" id="3.30.70.1050">
    <property type="entry name" value="Trigger factor ribosome-binding domain"/>
    <property type="match status" value="1"/>
</dbReference>
<dbReference type="GO" id="GO:0005737">
    <property type="term" value="C:cytoplasm"/>
    <property type="evidence" value="ECO:0007669"/>
    <property type="project" value="UniProtKB-SubCell"/>
</dbReference>
<comment type="domain">
    <text evidence="11">Consists of 3 domains; the N-terminus binds the ribosome, the middle domain has PPIase activity, while the C-terminus has intrinsic chaperone activity on its own.</text>
</comment>
<protein>
    <recommendedName>
        <fullName evidence="4 11">Trigger factor</fullName>
        <shortName evidence="11">TF</shortName>
        <ecNumber evidence="3 11">5.2.1.8</ecNumber>
    </recommendedName>
    <alternativeName>
        <fullName evidence="10 11">PPIase</fullName>
    </alternativeName>
</protein>
<dbReference type="FunFam" id="3.10.50.40:FF:000001">
    <property type="entry name" value="Trigger factor"/>
    <property type="match status" value="1"/>
</dbReference>
<dbReference type="PANTHER" id="PTHR30560:SF3">
    <property type="entry name" value="TRIGGER FACTOR-LIKE PROTEIN TIG, CHLOROPLASTIC"/>
    <property type="match status" value="1"/>
</dbReference>
<evidence type="ECO:0000256" key="2">
    <source>
        <dbReference type="ARBA" id="ARBA00005464"/>
    </source>
</evidence>
<comment type="function">
    <text evidence="11">Involved in protein export. Acts as a chaperone by maintaining the newly synthesized protein in an open conformation. Functions as a peptidyl-prolyl cis-trans isomerase.</text>
</comment>
<dbReference type="GO" id="GO:0051301">
    <property type="term" value="P:cell division"/>
    <property type="evidence" value="ECO:0007669"/>
    <property type="project" value="UniProtKB-KW"/>
</dbReference>
<gene>
    <name evidence="11 16" type="primary">tig</name>
    <name evidence="15" type="ORF">DF183_15825</name>
    <name evidence="16" type="ORF">M2J83_08475</name>
</gene>
<dbReference type="InterPro" id="IPR008880">
    <property type="entry name" value="Trigger_fac_C"/>
</dbReference>
<dbReference type="Proteomes" id="UP000245216">
    <property type="component" value="Unassembled WGS sequence"/>
</dbReference>
<dbReference type="KEGG" id="afa:UZ73_16920"/>
<accession>A0A0M7CIR3</accession>
<evidence type="ECO:0000313" key="16">
    <source>
        <dbReference type="EMBL" id="WBM39832.1"/>
    </source>
</evidence>
<proteinExistence type="inferred from homology"/>
<dbReference type="Proteomes" id="UP001211866">
    <property type="component" value="Chromosome"/>
</dbReference>
<dbReference type="InterPro" id="IPR005215">
    <property type="entry name" value="Trig_fac"/>
</dbReference>
<comment type="catalytic activity">
    <reaction evidence="1 11 12">
        <text>[protein]-peptidylproline (omega=180) = [protein]-peptidylproline (omega=0)</text>
        <dbReference type="Rhea" id="RHEA:16237"/>
        <dbReference type="Rhea" id="RHEA-COMP:10747"/>
        <dbReference type="Rhea" id="RHEA-COMP:10748"/>
        <dbReference type="ChEBI" id="CHEBI:83833"/>
        <dbReference type="ChEBI" id="CHEBI:83834"/>
        <dbReference type="EC" id="5.2.1.8"/>
    </reaction>
</comment>
<dbReference type="SUPFAM" id="SSF109998">
    <property type="entry name" value="Triger factor/SurA peptide-binding domain-like"/>
    <property type="match status" value="1"/>
</dbReference>
<dbReference type="GO" id="GO:0043022">
    <property type="term" value="F:ribosome binding"/>
    <property type="evidence" value="ECO:0007669"/>
    <property type="project" value="TreeGrafter"/>
</dbReference>
<evidence type="ECO:0000256" key="8">
    <source>
        <dbReference type="ARBA" id="ARBA00023235"/>
    </source>
</evidence>
<comment type="similarity">
    <text evidence="2 11 13">Belongs to the FKBP-type PPIase family. Tig subfamily.</text>
</comment>
<keyword evidence="11" id="KW-0963">Cytoplasm</keyword>
<dbReference type="OrthoDB" id="9767721at2"/>
<dbReference type="Gene3D" id="3.10.50.40">
    <property type="match status" value="1"/>
</dbReference>
<accession>A0A0S2JV42</accession>
<dbReference type="SUPFAM" id="SSF102735">
    <property type="entry name" value="Trigger factor ribosome-binding domain"/>
    <property type="match status" value="1"/>
</dbReference>
<keyword evidence="9 11" id="KW-0131">Cell cycle</keyword>
<evidence type="ECO:0000256" key="10">
    <source>
        <dbReference type="ARBA" id="ARBA00029986"/>
    </source>
</evidence>
<dbReference type="GeneID" id="29370443"/>
<evidence type="ECO:0000256" key="6">
    <source>
        <dbReference type="ARBA" id="ARBA00023110"/>
    </source>
</evidence>
<dbReference type="EMBL" id="CP096916">
    <property type="protein sequence ID" value="WBM39832.1"/>
    <property type="molecule type" value="Genomic_DNA"/>
</dbReference>
<evidence type="ECO:0000313" key="15">
    <source>
        <dbReference type="EMBL" id="PWE13281.1"/>
    </source>
</evidence>
<dbReference type="SUPFAM" id="SSF54534">
    <property type="entry name" value="FKBP-like"/>
    <property type="match status" value="1"/>
</dbReference>
<evidence type="ECO:0000313" key="18">
    <source>
        <dbReference type="Proteomes" id="UP001211866"/>
    </source>
</evidence>
<evidence type="ECO:0000256" key="11">
    <source>
        <dbReference type="HAMAP-Rule" id="MF_00303"/>
    </source>
</evidence>
<dbReference type="EMBL" id="QEXO01000004">
    <property type="protein sequence ID" value="PWE13281.1"/>
    <property type="molecule type" value="Genomic_DNA"/>
</dbReference>
<keyword evidence="8 11" id="KW-0413">Isomerase</keyword>
<reference evidence="16 18" key="3">
    <citation type="submission" date="2022-05" db="EMBL/GenBank/DDBJ databases">
        <title>Complete sequence of strain NY11312.</title>
        <authorList>
            <person name="Zhou D."/>
        </authorList>
    </citation>
    <scope>NUCLEOTIDE SEQUENCE [LARGE SCALE GENOMIC DNA]</scope>
    <source>
        <strain evidence="16 18">NY11312</strain>
    </source>
</reference>
<evidence type="ECO:0000256" key="3">
    <source>
        <dbReference type="ARBA" id="ARBA00013194"/>
    </source>
</evidence>
<dbReference type="GO" id="GO:0043335">
    <property type="term" value="P:protein unfolding"/>
    <property type="evidence" value="ECO:0007669"/>
    <property type="project" value="TreeGrafter"/>
</dbReference>
<dbReference type="NCBIfam" id="TIGR00115">
    <property type="entry name" value="tig"/>
    <property type="match status" value="1"/>
</dbReference>
<dbReference type="GO" id="GO:0051083">
    <property type="term" value="P:'de novo' cotranslational protein folding"/>
    <property type="evidence" value="ECO:0007669"/>
    <property type="project" value="TreeGrafter"/>
</dbReference>
<evidence type="ECO:0000256" key="4">
    <source>
        <dbReference type="ARBA" id="ARBA00016902"/>
    </source>
</evidence>
<organism evidence="15 17">
    <name type="scientific">Alcaligenes faecalis</name>
    <dbReference type="NCBI Taxonomy" id="511"/>
    <lineage>
        <taxon>Bacteria</taxon>
        <taxon>Pseudomonadati</taxon>
        <taxon>Pseudomonadota</taxon>
        <taxon>Betaproteobacteria</taxon>
        <taxon>Burkholderiales</taxon>
        <taxon>Alcaligenaceae</taxon>
        <taxon>Alcaligenes</taxon>
    </lineage>
</organism>
<dbReference type="InterPro" id="IPR008881">
    <property type="entry name" value="Trigger_fac_ribosome-bd_bac"/>
</dbReference>
<evidence type="ECO:0000256" key="1">
    <source>
        <dbReference type="ARBA" id="ARBA00000971"/>
    </source>
</evidence>
<evidence type="ECO:0000256" key="9">
    <source>
        <dbReference type="ARBA" id="ARBA00023306"/>
    </source>
</evidence>
<dbReference type="GO" id="GO:0044183">
    <property type="term" value="F:protein folding chaperone"/>
    <property type="evidence" value="ECO:0007669"/>
    <property type="project" value="TreeGrafter"/>
</dbReference>
<dbReference type="GO" id="GO:0015031">
    <property type="term" value="P:protein transport"/>
    <property type="evidence" value="ECO:0007669"/>
    <property type="project" value="UniProtKB-UniRule"/>
</dbReference>
<dbReference type="PROSITE" id="PS50059">
    <property type="entry name" value="FKBP_PPIASE"/>
    <property type="match status" value="1"/>
</dbReference>
<evidence type="ECO:0000259" key="14">
    <source>
        <dbReference type="PROSITE" id="PS50059"/>
    </source>
</evidence>
<dbReference type="Pfam" id="PF05697">
    <property type="entry name" value="Trigger_N"/>
    <property type="match status" value="1"/>
</dbReference>
<keyword evidence="18" id="KW-1185">Reference proteome</keyword>
<dbReference type="Gene3D" id="1.10.3120.10">
    <property type="entry name" value="Trigger factor, C-terminal domain"/>
    <property type="match status" value="1"/>
</dbReference>
<name>A0A0M7CIR3_ALCFA</name>
<evidence type="ECO:0000256" key="7">
    <source>
        <dbReference type="ARBA" id="ARBA00023186"/>
    </source>
</evidence>